<accession>A0A8J1MKH9</accession>
<dbReference type="OrthoDB" id="9907715at2759"/>
<evidence type="ECO:0000313" key="1">
    <source>
        <dbReference type="Proteomes" id="UP000186698"/>
    </source>
</evidence>
<dbReference type="AlphaFoldDB" id="A0A8J1MKH9"/>
<dbReference type="RefSeq" id="XP_041441906.1">
    <property type="nucleotide sequence ID" value="XM_041585972.1"/>
</dbReference>
<dbReference type="PANTHER" id="PTHR47306:SF2">
    <property type="entry name" value="CORE-BINDING (CB) DOMAIN-CONTAINING PROTEIN"/>
    <property type="match status" value="1"/>
</dbReference>
<protein>
    <submittedName>
        <fullName evidence="2">Uncharacterized protein LOC108704567</fullName>
    </submittedName>
</protein>
<proteinExistence type="predicted"/>
<keyword evidence="1" id="KW-1185">Reference proteome</keyword>
<dbReference type="GeneID" id="108704567"/>
<sequence>MEETTMLSLVTTEVVPPELAVENSELKFPPETDLSHAVQAASVLGETSICLEEEQGAAENMEIIKHQHMDIDSPEEDQGLERAVKMNWTSETRLKMKEAGLYNRHPSSASLLKAFTNFLTCILGVTRYKQEVENVARFLYFMNPQDANLAFVKDIQRTNEFFLKLQKIVSHQTMFSYLKHLRRFVNFQIDNTNLFSTDLFMHNACNNFIKATDALQKRLSKEISREVVKKRYDSLTHTMKTPEECRKLLSTAKGTFLTALDAAKKDEIDDHVKFEIVHYLQALLVLKYLQRPGVVQNMKISTY</sequence>
<reference evidence="2" key="1">
    <citation type="submission" date="2025-08" db="UniProtKB">
        <authorList>
            <consortium name="RefSeq"/>
        </authorList>
    </citation>
    <scope>IDENTIFICATION</scope>
    <source>
        <strain evidence="2">J_2021</strain>
        <tissue evidence="2">Erythrocytes</tissue>
    </source>
</reference>
<dbReference type="KEGG" id="xla:108704567"/>
<name>A0A8J1MKH9_XENLA</name>
<dbReference type="PANTHER" id="PTHR47306">
    <property type="entry name" value="SI:CH211-178J18.4-RELATED"/>
    <property type="match status" value="1"/>
</dbReference>
<dbReference type="Proteomes" id="UP000186698">
    <property type="component" value="Chromosome 3L"/>
</dbReference>
<gene>
    <name evidence="2" type="primary">LOC108704567</name>
</gene>
<organism evidence="1 2">
    <name type="scientific">Xenopus laevis</name>
    <name type="common">African clawed frog</name>
    <dbReference type="NCBI Taxonomy" id="8355"/>
    <lineage>
        <taxon>Eukaryota</taxon>
        <taxon>Metazoa</taxon>
        <taxon>Chordata</taxon>
        <taxon>Craniata</taxon>
        <taxon>Vertebrata</taxon>
        <taxon>Euteleostomi</taxon>
        <taxon>Amphibia</taxon>
        <taxon>Batrachia</taxon>
        <taxon>Anura</taxon>
        <taxon>Pipoidea</taxon>
        <taxon>Pipidae</taxon>
        <taxon>Xenopodinae</taxon>
        <taxon>Xenopus</taxon>
        <taxon>Xenopus</taxon>
    </lineage>
</organism>
<evidence type="ECO:0000313" key="2">
    <source>
        <dbReference type="RefSeq" id="XP_041441906.1"/>
    </source>
</evidence>